<protein>
    <submittedName>
        <fullName evidence="2">Uncharacterized protein</fullName>
    </submittedName>
</protein>
<dbReference type="Gene3D" id="1.20.58.340">
    <property type="entry name" value="Magnesium transport protein CorA, transmembrane region"/>
    <property type="match status" value="1"/>
</dbReference>
<keyword evidence="3" id="KW-1185">Reference proteome</keyword>
<comment type="caution">
    <text evidence="2">The sequence shown here is derived from an EMBL/GenBank/DDBJ whole genome shotgun (WGS) entry which is preliminary data.</text>
</comment>
<keyword evidence="1" id="KW-1133">Transmembrane helix</keyword>
<accession>A0AAV9X7V4</accession>
<proteinExistence type="predicted"/>
<feature type="transmembrane region" description="Helical" evidence="1">
    <location>
        <begin position="173"/>
        <end position="194"/>
    </location>
</feature>
<evidence type="ECO:0000256" key="1">
    <source>
        <dbReference type="SAM" id="Phobius"/>
    </source>
</evidence>
<keyword evidence="1" id="KW-0472">Membrane</keyword>
<evidence type="ECO:0000313" key="2">
    <source>
        <dbReference type="EMBL" id="KAK6538164.1"/>
    </source>
</evidence>
<evidence type="ECO:0000313" key="3">
    <source>
        <dbReference type="Proteomes" id="UP001365542"/>
    </source>
</evidence>
<organism evidence="2 3">
    <name type="scientific">Orbilia ellipsospora</name>
    <dbReference type="NCBI Taxonomy" id="2528407"/>
    <lineage>
        <taxon>Eukaryota</taxon>
        <taxon>Fungi</taxon>
        <taxon>Dikarya</taxon>
        <taxon>Ascomycota</taxon>
        <taxon>Pezizomycotina</taxon>
        <taxon>Orbiliomycetes</taxon>
        <taxon>Orbiliales</taxon>
        <taxon>Orbiliaceae</taxon>
        <taxon>Orbilia</taxon>
    </lineage>
</organism>
<keyword evidence="1" id="KW-0812">Transmembrane</keyword>
<dbReference type="AlphaFoldDB" id="A0AAV9X7V4"/>
<sequence>MNSEIANSKGVLKKIREQHLQFLQCTSIWSEDSARIREQLSVLESEVNGLHFDIQKEREKLKTSSVWLSTSLSLKHNEAVRTASAESQKASFALKENTAAMRAIAHINREDTFAMKENTSEMKLNGALLRELVEETLKSNQALRKITEMNAKESATITQIAVNTQKDGQSMKFLKFLTTMYLPAAFVSSIFGRSIISFDVSEDETQMLVVAKQWWIYVVSTAILTIFTIIGSFLWIKKTQSDQTIKQAQMQRIVEDQKTAKNETP</sequence>
<dbReference type="EMBL" id="JAVHJO010000008">
    <property type="protein sequence ID" value="KAK6538164.1"/>
    <property type="molecule type" value="Genomic_DNA"/>
</dbReference>
<feature type="transmembrane region" description="Helical" evidence="1">
    <location>
        <begin position="214"/>
        <end position="236"/>
    </location>
</feature>
<gene>
    <name evidence="2" type="ORF">TWF694_011046</name>
</gene>
<dbReference type="Proteomes" id="UP001365542">
    <property type="component" value="Unassembled WGS sequence"/>
</dbReference>
<name>A0AAV9X7V4_9PEZI</name>
<reference evidence="2 3" key="1">
    <citation type="submission" date="2019-10" db="EMBL/GenBank/DDBJ databases">
        <authorList>
            <person name="Palmer J.M."/>
        </authorList>
    </citation>
    <scope>NUCLEOTIDE SEQUENCE [LARGE SCALE GENOMIC DNA]</scope>
    <source>
        <strain evidence="2 3">TWF694</strain>
    </source>
</reference>